<dbReference type="Gene3D" id="1.20.1250.20">
    <property type="entry name" value="MFS general substrate transporter like domains"/>
    <property type="match status" value="1"/>
</dbReference>
<dbReference type="AlphaFoldDB" id="A0A7W3T550"/>
<dbReference type="SUPFAM" id="SSF103473">
    <property type="entry name" value="MFS general substrate transporter"/>
    <property type="match status" value="1"/>
</dbReference>
<feature type="transmembrane region" description="Helical" evidence="1">
    <location>
        <begin position="164"/>
        <end position="182"/>
    </location>
</feature>
<proteinExistence type="predicted"/>
<keyword evidence="1" id="KW-0812">Transmembrane</keyword>
<accession>A0A7W3T550</accession>
<name>A0A7W3T550_9ACTN</name>
<feature type="transmembrane region" description="Helical" evidence="1">
    <location>
        <begin position="77"/>
        <end position="93"/>
    </location>
</feature>
<evidence type="ECO:0000256" key="1">
    <source>
        <dbReference type="SAM" id="Phobius"/>
    </source>
</evidence>
<feature type="transmembrane region" description="Helical" evidence="1">
    <location>
        <begin position="137"/>
        <end position="158"/>
    </location>
</feature>
<dbReference type="Proteomes" id="UP000530234">
    <property type="component" value="Unassembled WGS sequence"/>
</dbReference>
<gene>
    <name evidence="2" type="ORF">FOE67_16840</name>
</gene>
<protein>
    <recommendedName>
        <fullName evidence="4">MFS transporter</fullName>
    </recommendedName>
</protein>
<sequence length="207" mass="21721">MARTIARSAAWREYTVLDTLTTLALSSVILTLLPIMREHLGMSPARAAGFLAFSALGSIIGGLLVARAGTDGIHPSLSRAPVVAAIGTAAISLLGHHPWLLAVGLILFGLGFTVYLRSAGLILQLRAPLRLLGTWSGLLDAVGRIFSAAAILLTGLTFDLVGGLPVHLAFAVLLLLTAVRWARFSRVHRDALGNTPLHPAGDDVGTR</sequence>
<evidence type="ECO:0000313" key="2">
    <source>
        <dbReference type="EMBL" id="MBB0231135.1"/>
    </source>
</evidence>
<dbReference type="EMBL" id="VKHS01000435">
    <property type="protein sequence ID" value="MBB0231135.1"/>
    <property type="molecule type" value="Genomic_DNA"/>
</dbReference>
<keyword evidence="1" id="KW-0472">Membrane</keyword>
<evidence type="ECO:0008006" key="4">
    <source>
        <dbReference type="Google" id="ProtNLM"/>
    </source>
</evidence>
<feature type="transmembrane region" description="Helical" evidence="1">
    <location>
        <begin position="47"/>
        <end position="65"/>
    </location>
</feature>
<dbReference type="InterPro" id="IPR036259">
    <property type="entry name" value="MFS_trans_sf"/>
</dbReference>
<comment type="caution">
    <text evidence="2">The sequence shown here is derived from an EMBL/GenBank/DDBJ whole genome shotgun (WGS) entry which is preliminary data.</text>
</comment>
<feature type="transmembrane region" description="Helical" evidence="1">
    <location>
        <begin position="99"/>
        <end position="116"/>
    </location>
</feature>
<feature type="transmembrane region" description="Helical" evidence="1">
    <location>
        <begin position="16"/>
        <end position="35"/>
    </location>
</feature>
<organism evidence="2 3">
    <name type="scientific">Streptomyces calidiresistens</name>
    <dbReference type="NCBI Taxonomy" id="1485586"/>
    <lineage>
        <taxon>Bacteria</taxon>
        <taxon>Bacillati</taxon>
        <taxon>Actinomycetota</taxon>
        <taxon>Actinomycetes</taxon>
        <taxon>Kitasatosporales</taxon>
        <taxon>Streptomycetaceae</taxon>
        <taxon>Streptomyces</taxon>
    </lineage>
</organism>
<reference evidence="3" key="1">
    <citation type="submission" date="2019-10" db="EMBL/GenBank/DDBJ databases">
        <title>Streptomyces sp. nov., a novel actinobacterium isolated from alkaline environment.</title>
        <authorList>
            <person name="Golinska P."/>
        </authorList>
    </citation>
    <scope>NUCLEOTIDE SEQUENCE [LARGE SCALE GENOMIC DNA]</scope>
    <source>
        <strain evidence="3">DSM 42108</strain>
    </source>
</reference>
<keyword evidence="1" id="KW-1133">Transmembrane helix</keyword>
<keyword evidence="3" id="KW-1185">Reference proteome</keyword>
<evidence type="ECO:0000313" key="3">
    <source>
        <dbReference type="Proteomes" id="UP000530234"/>
    </source>
</evidence>